<dbReference type="Proteomes" id="UP000693672">
    <property type="component" value="Unassembled WGS sequence"/>
</dbReference>
<dbReference type="PANTHER" id="PTHR39178:SF1">
    <property type="entry name" value="RIBOSOMAL-PROCESSING CYSTEINE PROTEASE PRP"/>
    <property type="match status" value="1"/>
</dbReference>
<dbReference type="PANTHER" id="PTHR39178">
    <property type="entry name" value="HYPOTHETICAL RIBOSOME-ASSOCIATED PROTEIN"/>
    <property type="match status" value="1"/>
</dbReference>
<dbReference type="AlphaFoldDB" id="A0A916K2I7"/>
<name>A0A916K2I7_9BACL</name>
<keyword evidence="2" id="KW-1185">Reference proteome</keyword>
<dbReference type="InterPro" id="IPR007422">
    <property type="entry name" value="Peptidase_Prp"/>
</dbReference>
<evidence type="ECO:0000313" key="1">
    <source>
        <dbReference type="EMBL" id="CAG7631200.1"/>
    </source>
</evidence>
<organism evidence="1 2">
    <name type="scientific">Paenibacillus solanacearum</name>
    <dbReference type="NCBI Taxonomy" id="2048548"/>
    <lineage>
        <taxon>Bacteria</taxon>
        <taxon>Bacillati</taxon>
        <taxon>Bacillota</taxon>
        <taxon>Bacilli</taxon>
        <taxon>Bacillales</taxon>
        <taxon>Paenibacillaceae</taxon>
        <taxon>Paenibacillus</taxon>
    </lineage>
</organism>
<accession>A0A916K2I7</accession>
<evidence type="ECO:0008006" key="3">
    <source>
        <dbReference type="Google" id="ProtNLM"/>
    </source>
</evidence>
<proteinExistence type="predicted"/>
<dbReference type="CDD" id="cd16332">
    <property type="entry name" value="Prp-like"/>
    <property type="match status" value="1"/>
</dbReference>
<gene>
    <name evidence="1" type="ORF">PAESOLCIP111_03275</name>
</gene>
<sequence>MIRATIKRRDDGRIERFGVEGHALFDESGKDIVCAGVSAVTVGTVNAVEALTGLELKTRMKHGLLQVEVPAVSDAKTEEKVQLLLEAMTVMLQSIEQSYGAYIKLQDPNKK</sequence>
<reference evidence="1" key="1">
    <citation type="submission" date="2021-06" db="EMBL/GenBank/DDBJ databases">
        <authorList>
            <person name="Criscuolo A."/>
        </authorList>
    </citation>
    <scope>NUCLEOTIDE SEQUENCE</scope>
    <source>
        <strain evidence="1">CIP111600</strain>
    </source>
</reference>
<dbReference type="Pfam" id="PF04327">
    <property type="entry name" value="Peptidase_Prp"/>
    <property type="match status" value="1"/>
</dbReference>
<evidence type="ECO:0000313" key="2">
    <source>
        <dbReference type="Proteomes" id="UP000693672"/>
    </source>
</evidence>
<dbReference type="RefSeq" id="WP_218093029.1">
    <property type="nucleotide sequence ID" value="NZ_CAJVAS010000013.1"/>
</dbReference>
<comment type="caution">
    <text evidence="1">The sequence shown here is derived from an EMBL/GenBank/DDBJ whole genome shotgun (WGS) entry which is preliminary data.</text>
</comment>
<protein>
    <recommendedName>
        <fullName evidence="3">Ribosomal-processing cysteine protease Prp</fullName>
    </recommendedName>
</protein>
<dbReference type="EMBL" id="CAJVAS010000013">
    <property type="protein sequence ID" value="CAG7631200.1"/>
    <property type="molecule type" value="Genomic_DNA"/>
</dbReference>